<protein>
    <submittedName>
        <fullName evidence="5">Extracellular solute-binding protein</fullName>
    </submittedName>
</protein>
<evidence type="ECO:0000256" key="2">
    <source>
        <dbReference type="ARBA" id="ARBA00022448"/>
    </source>
</evidence>
<keyword evidence="4" id="KW-0812">Transmembrane</keyword>
<evidence type="ECO:0000313" key="6">
    <source>
        <dbReference type="Proteomes" id="UP000460549"/>
    </source>
</evidence>
<dbReference type="AlphaFoldDB" id="A0A7X2PE16"/>
<dbReference type="GO" id="GO:0055052">
    <property type="term" value="C:ATP-binding cassette (ABC) transporter complex, substrate-binding subunit-containing"/>
    <property type="evidence" value="ECO:0007669"/>
    <property type="project" value="TreeGrafter"/>
</dbReference>
<dbReference type="Proteomes" id="UP000460549">
    <property type="component" value="Unassembled WGS sequence"/>
</dbReference>
<dbReference type="InterPro" id="IPR006059">
    <property type="entry name" value="SBP"/>
</dbReference>
<comment type="caution">
    <text evidence="5">The sequence shown here is derived from an EMBL/GenBank/DDBJ whole genome shotgun (WGS) entry which is preliminary data.</text>
</comment>
<name>A0A7X2PE16_9SPIO</name>
<dbReference type="GO" id="GO:0042956">
    <property type="term" value="P:maltodextrin transmembrane transport"/>
    <property type="evidence" value="ECO:0007669"/>
    <property type="project" value="TreeGrafter"/>
</dbReference>
<dbReference type="EMBL" id="VUNN01000015">
    <property type="protein sequence ID" value="MSU06693.1"/>
    <property type="molecule type" value="Genomic_DNA"/>
</dbReference>
<keyword evidence="4" id="KW-0472">Membrane</keyword>
<dbReference type="PANTHER" id="PTHR30061">
    <property type="entry name" value="MALTOSE-BINDING PERIPLASMIC PROTEIN"/>
    <property type="match status" value="1"/>
</dbReference>
<dbReference type="PANTHER" id="PTHR30061:SF50">
    <property type="entry name" value="MALTOSE_MALTODEXTRIN-BINDING PERIPLASMIC PROTEIN"/>
    <property type="match status" value="1"/>
</dbReference>
<evidence type="ECO:0000256" key="4">
    <source>
        <dbReference type="SAM" id="Phobius"/>
    </source>
</evidence>
<comment type="similarity">
    <text evidence="1">Belongs to the bacterial solute-binding protein 1 family.</text>
</comment>
<dbReference type="Pfam" id="PF01547">
    <property type="entry name" value="SBP_bac_1"/>
    <property type="match status" value="1"/>
</dbReference>
<dbReference type="SUPFAM" id="SSF53850">
    <property type="entry name" value="Periplasmic binding protein-like II"/>
    <property type="match status" value="1"/>
</dbReference>
<feature type="transmembrane region" description="Helical" evidence="4">
    <location>
        <begin position="7"/>
        <end position="27"/>
    </location>
</feature>
<evidence type="ECO:0000256" key="1">
    <source>
        <dbReference type="ARBA" id="ARBA00008520"/>
    </source>
</evidence>
<keyword evidence="3" id="KW-0732">Signal</keyword>
<evidence type="ECO:0000256" key="3">
    <source>
        <dbReference type="ARBA" id="ARBA00022729"/>
    </source>
</evidence>
<keyword evidence="6" id="KW-1185">Reference proteome</keyword>
<dbReference type="Gene3D" id="3.40.190.10">
    <property type="entry name" value="Periplasmic binding protein-like II"/>
    <property type="match status" value="1"/>
</dbReference>
<sequence>MKKKGCFIILAIAVISLCAAFFFYSFFNHKSKEDEHIVLEMWTHEDSNRALLEDRYAKEFMQTHPNVEINITRQSSTKLIELVQTAFAAGEGPTIFNLSINDEYPLITTGRVAPMDYEAAGYKDAEDVKSYYIDGMLDPVTYNSEIYGLPLELTNWCIFINKKVFRDAGLDPETDYPKTWEDIVRLSEKIVIRDGNILVRRGFDFRYPYFLEAMVPMVEQLGGKLISDDGKEAIVGEEAWIKWLTFMQMWGPNGLNLGSPTYKNARSLFNYDNNDIAMAQTGLYQEARMKSDNPEFFNSGEWMVVPYPVFEDAVVDTAACYYGHYYMVNGDCDEKTRKVAWEFISYMLSHGEEYLEEVAIIQPTKALFNSEAFKAKPYSDVFAKDFERGHIVYYGESSSAIQSLLRTAVGSVMLQNESPRSAYLKLKSAVQEIIDEKR</sequence>
<proteinExistence type="inferred from homology"/>
<keyword evidence="2" id="KW-0813">Transport</keyword>
<dbReference type="GO" id="GO:0015768">
    <property type="term" value="P:maltose transport"/>
    <property type="evidence" value="ECO:0007669"/>
    <property type="project" value="TreeGrafter"/>
</dbReference>
<dbReference type="RefSeq" id="WP_154425747.1">
    <property type="nucleotide sequence ID" value="NZ_VUNN01000015.1"/>
</dbReference>
<keyword evidence="4" id="KW-1133">Transmembrane helix</keyword>
<accession>A0A7X2PE16</accession>
<reference evidence="5 6" key="1">
    <citation type="submission" date="2019-08" db="EMBL/GenBank/DDBJ databases">
        <title>In-depth cultivation of the pig gut microbiome towards novel bacterial diversity and tailored functional studies.</title>
        <authorList>
            <person name="Wylensek D."/>
            <person name="Hitch T.C.A."/>
            <person name="Clavel T."/>
        </authorList>
    </citation>
    <scope>NUCLEOTIDE SEQUENCE [LARGE SCALE GENOMIC DNA]</scope>
    <source>
        <strain evidence="5 6">NM-380-WT-3C1</strain>
    </source>
</reference>
<organism evidence="5 6">
    <name type="scientific">Bullifex porci</name>
    <dbReference type="NCBI Taxonomy" id="2606638"/>
    <lineage>
        <taxon>Bacteria</taxon>
        <taxon>Pseudomonadati</taxon>
        <taxon>Spirochaetota</taxon>
        <taxon>Spirochaetia</taxon>
        <taxon>Spirochaetales</taxon>
        <taxon>Spirochaetaceae</taxon>
        <taxon>Bullifex</taxon>
    </lineage>
</organism>
<evidence type="ECO:0000313" key="5">
    <source>
        <dbReference type="EMBL" id="MSU06693.1"/>
    </source>
</evidence>
<dbReference type="GO" id="GO:1901982">
    <property type="term" value="F:maltose binding"/>
    <property type="evidence" value="ECO:0007669"/>
    <property type="project" value="TreeGrafter"/>
</dbReference>
<gene>
    <name evidence="5" type="ORF">FYJ80_07885</name>
</gene>